<dbReference type="InterPro" id="IPR034646">
    <property type="entry name" value="ADCK3_dom"/>
</dbReference>
<protein>
    <submittedName>
        <fullName evidence="3">ABC transporter ATP-binding protein</fullName>
    </submittedName>
</protein>
<evidence type="ECO:0000259" key="2">
    <source>
        <dbReference type="Pfam" id="PF03109"/>
    </source>
</evidence>
<gene>
    <name evidence="3" type="ORF">DK869_01490</name>
</gene>
<dbReference type="AlphaFoldDB" id="A0A318MYC6"/>
<dbReference type="RefSeq" id="WP_110438231.1">
    <property type="nucleotide sequence ID" value="NZ_CP046393.1"/>
</dbReference>
<evidence type="ECO:0000256" key="1">
    <source>
        <dbReference type="ARBA" id="ARBA00009670"/>
    </source>
</evidence>
<organism evidence="3 4">
    <name type="scientific">Commensalibacter melissae</name>
    <dbReference type="NCBI Taxonomy" id="2070537"/>
    <lineage>
        <taxon>Bacteria</taxon>
        <taxon>Pseudomonadati</taxon>
        <taxon>Pseudomonadota</taxon>
        <taxon>Alphaproteobacteria</taxon>
        <taxon>Acetobacterales</taxon>
        <taxon>Acetobacteraceae</taxon>
    </lineage>
</organism>
<dbReference type="Gene3D" id="1.10.510.10">
    <property type="entry name" value="Transferase(Phosphotransferase) domain 1"/>
    <property type="match status" value="1"/>
</dbReference>
<keyword evidence="3" id="KW-0547">Nucleotide-binding</keyword>
<comment type="similarity">
    <text evidence="1">Belongs to the protein kinase superfamily. ADCK protein kinase family.</text>
</comment>
<evidence type="ECO:0000313" key="4">
    <source>
        <dbReference type="Proteomes" id="UP000247565"/>
    </source>
</evidence>
<feature type="domain" description="ABC1 atypical kinase-like" evidence="2">
    <location>
        <begin position="87"/>
        <end position="324"/>
    </location>
</feature>
<dbReference type="Proteomes" id="UP000247565">
    <property type="component" value="Unassembled WGS sequence"/>
</dbReference>
<dbReference type="SUPFAM" id="SSF56112">
    <property type="entry name" value="Protein kinase-like (PK-like)"/>
    <property type="match status" value="1"/>
</dbReference>
<reference evidence="3 4" key="1">
    <citation type="submission" date="2018-05" db="EMBL/GenBank/DDBJ databases">
        <title>Reference genomes for bee gut microbiota database.</title>
        <authorList>
            <person name="Ellegaard K.M."/>
        </authorList>
    </citation>
    <scope>NUCLEOTIDE SEQUENCE [LARGE SCALE GENOMIC DNA]</scope>
    <source>
        <strain evidence="3 4">ESL0284</strain>
    </source>
</reference>
<dbReference type="PANTHER" id="PTHR10566">
    <property type="entry name" value="CHAPERONE-ACTIVITY OF BC1 COMPLEX CABC1 -RELATED"/>
    <property type="match status" value="1"/>
</dbReference>
<accession>A0A318MYC6</accession>
<dbReference type="OrthoDB" id="9795390at2"/>
<dbReference type="EMBL" id="QGLT01000001">
    <property type="protein sequence ID" value="PXZ01712.1"/>
    <property type="molecule type" value="Genomic_DNA"/>
</dbReference>
<dbReference type="InterPro" id="IPR004147">
    <property type="entry name" value="ABC1_dom"/>
</dbReference>
<keyword evidence="3" id="KW-0067">ATP-binding</keyword>
<dbReference type="InterPro" id="IPR011009">
    <property type="entry name" value="Kinase-like_dom_sf"/>
</dbReference>
<proteinExistence type="inferred from homology"/>
<dbReference type="Pfam" id="PF03109">
    <property type="entry name" value="ABC1"/>
    <property type="match status" value="1"/>
</dbReference>
<dbReference type="GO" id="GO:0005524">
    <property type="term" value="F:ATP binding"/>
    <property type="evidence" value="ECO:0007669"/>
    <property type="project" value="UniProtKB-KW"/>
</dbReference>
<keyword evidence="4" id="KW-1185">Reference proteome</keyword>
<name>A0A318MYC6_9PROT</name>
<dbReference type="PANTHER" id="PTHR10566:SF113">
    <property type="entry name" value="PROTEIN ACTIVITY OF BC1 COMPLEX KINASE 7, CHLOROPLASTIC"/>
    <property type="match status" value="1"/>
</dbReference>
<dbReference type="InterPro" id="IPR050154">
    <property type="entry name" value="UbiB_kinase"/>
</dbReference>
<sequence>MVHNNDNLDKTSLFSGMKRMVNSTRAVGGIAARLAGEKMGIPINKASHAEELKNILGNLKGPMMKVAQLISTIPNILPDEYADELAQLQSNAPPMGWSFVRRRMRGELGPNWETAFDEFSHEAVAAASLGQVHKAKLHDGREVACKLQYPDMISTVESDLKQLRLLIALYHRLDNAIKQDEVYKELVTRLQEELDYKREAANLRLFSYMLKNNDTTVIPNVIENLSTERLITMDWIEGKNLRSLITPELDQAHRNNIARALFKAWYIPFYQYGVIHGDPHMGNFLINHQNQLCLLDFGSIRIFQGKFVKGVIDLCRAVETNNEELAYQAYTSWGFKNISKETMTVLNEWASFLYAPLTQDKDRYIQDDTDPDLGRKLANKVHKGLQQAGGVTPPREFVLVDRSAIGLGSLFTRLNAKLNWHQLFQEIIADFDVDKLDQEQEKAIELARVPPPLE</sequence>
<evidence type="ECO:0000313" key="3">
    <source>
        <dbReference type="EMBL" id="PXZ01712.1"/>
    </source>
</evidence>
<dbReference type="CDD" id="cd13970">
    <property type="entry name" value="ABC1_ADCK3"/>
    <property type="match status" value="1"/>
</dbReference>
<comment type="caution">
    <text evidence="3">The sequence shown here is derived from an EMBL/GenBank/DDBJ whole genome shotgun (WGS) entry which is preliminary data.</text>
</comment>